<dbReference type="AlphaFoldDB" id="A9BV53"/>
<dbReference type="Proteomes" id="UP000000784">
    <property type="component" value="Chromosome"/>
</dbReference>
<dbReference type="eggNOG" id="COG1538">
    <property type="taxonomic scope" value="Bacteria"/>
</dbReference>
<dbReference type="GO" id="GO:0015288">
    <property type="term" value="F:porin activity"/>
    <property type="evidence" value="ECO:0007669"/>
    <property type="project" value="TreeGrafter"/>
</dbReference>
<keyword evidence="4" id="KW-1134">Transmembrane beta strand</keyword>
<dbReference type="InterPro" id="IPR003423">
    <property type="entry name" value="OMP_efflux"/>
</dbReference>
<feature type="chain" id="PRO_5002732555" evidence="9">
    <location>
        <begin position="41"/>
        <end position="580"/>
    </location>
</feature>
<protein>
    <submittedName>
        <fullName evidence="10">Outer membrane efflux protein</fullName>
    </submittedName>
</protein>
<evidence type="ECO:0000256" key="5">
    <source>
        <dbReference type="ARBA" id="ARBA00022692"/>
    </source>
</evidence>
<keyword evidence="7" id="KW-0998">Cell outer membrane</keyword>
<dbReference type="HOGENOM" id="CLU_472301_0_0_4"/>
<evidence type="ECO:0000256" key="4">
    <source>
        <dbReference type="ARBA" id="ARBA00022452"/>
    </source>
</evidence>
<reference evidence="10 11" key="1">
    <citation type="journal article" date="2004" name="Appl. Environ. Microbiol.">
        <title>Mineralization of individual congeners of linear alkylbenzenesulfonate by defined pairs of heterotrophic bacteria.</title>
        <authorList>
            <person name="Schleheck D."/>
            <person name="Knepper T.P."/>
            <person name="Fischer K."/>
            <person name="Cook A.M."/>
        </authorList>
    </citation>
    <scope>NUCLEOTIDE SEQUENCE [LARGE SCALE GENOMIC DNA]</scope>
    <source>
        <strain evidence="11">DSM 14801 / SPH-1</strain>
    </source>
</reference>
<dbReference type="STRING" id="398578.Daci_2077"/>
<feature type="signal peptide" evidence="9">
    <location>
        <begin position="1"/>
        <end position="40"/>
    </location>
</feature>
<evidence type="ECO:0000256" key="6">
    <source>
        <dbReference type="ARBA" id="ARBA00023136"/>
    </source>
</evidence>
<comment type="similarity">
    <text evidence="2">Belongs to the outer membrane factor (OMF) (TC 1.B.17) family.</text>
</comment>
<evidence type="ECO:0000313" key="11">
    <source>
        <dbReference type="Proteomes" id="UP000000784"/>
    </source>
</evidence>
<keyword evidence="3" id="KW-0813">Transport</keyword>
<feature type="region of interest" description="Disordered" evidence="8">
    <location>
        <begin position="503"/>
        <end position="550"/>
    </location>
</feature>
<dbReference type="GeneID" id="24113794"/>
<reference evidence="11" key="2">
    <citation type="submission" date="2007-11" db="EMBL/GenBank/DDBJ databases">
        <title>Complete sequence of Delftia acidovorans DSM 14801 / SPH-1.</title>
        <authorList>
            <person name="Copeland A."/>
            <person name="Lucas S."/>
            <person name="Lapidus A."/>
            <person name="Barry K."/>
            <person name="Glavina del Rio T."/>
            <person name="Dalin E."/>
            <person name="Tice H."/>
            <person name="Pitluck S."/>
            <person name="Lowry S."/>
            <person name="Clum A."/>
            <person name="Schmutz J."/>
            <person name="Larimer F."/>
            <person name="Land M."/>
            <person name="Hauser L."/>
            <person name="Kyrpides N."/>
            <person name="Kim E."/>
            <person name="Schleheck D."/>
            <person name="Richardson P."/>
        </authorList>
    </citation>
    <scope>NUCLEOTIDE SEQUENCE [LARGE SCALE GENOMIC DNA]</scope>
    <source>
        <strain evidence="11">DSM 14801 / SPH-1</strain>
    </source>
</reference>
<sequence length="580" mass="62694">MPGRPTSPSMGWHARCHARLRQLLAAACCLSALQALQAAAAPVAAADRDLDTDIGMVAAAAAAAAPASTSANTAAAAPDPVVLRLAQHLTPGTLASDGGQRRLLDALYALIDEYPDVRKARAALESAGHDVNTARGARWPTFKVGTNTGDAQLRRGRESYTAVNAEVRMALLDGGAIGAGIRSAESQEAAQGSVLYGTRQNVLLEALTALLELHRFEDKARVAAESARIIGQLARIEERRAELGAVGRNDLRQAASRQAGALAQQHALESQRMDAQARFTRYFGFTPQPGWLPQLNVPVQWMPANEDSALQASEAVSPELQEMEQQIEKARAEVDRSKSQRFPTLAAVVAHTRDPSGVLYAEGTRYGVELSWNFGNGFELRDRILKAINELQAQEAQQETVRRQVRETASAAWGRTQSGRQRESQLADAVREARAAFEGRRRLLEVGRGSLAQVLDAQLDMQRLLLDEADAIYDQRINELRLARTTGRLLPQDPPDHWLNALFTPQKPIPAGGGAPGTAPMDEPGNAPGPAPSRSRPEPQDAAVATLSASAMPQRIQLRLEQQLRPVSDAFPTTASRQQW</sequence>
<comment type="subcellular location">
    <subcellularLocation>
        <location evidence="1">Cell outer membrane</location>
    </subcellularLocation>
</comment>
<dbReference type="EMBL" id="CP000884">
    <property type="protein sequence ID" value="ABX34717.1"/>
    <property type="molecule type" value="Genomic_DNA"/>
</dbReference>
<dbReference type="Pfam" id="PF02321">
    <property type="entry name" value="OEP"/>
    <property type="match status" value="2"/>
</dbReference>
<dbReference type="KEGG" id="dac:Daci_2077"/>
<name>A9BV53_DELAS</name>
<dbReference type="PANTHER" id="PTHR30026">
    <property type="entry name" value="OUTER MEMBRANE PROTEIN TOLC"/>
    <property type="match status" value="1"/>
</dbReference>
<evidence type="ECO:0000256" key="2">
    <source>
        <dbReference type="ARBA" id="ARBA00007613"/>
    </source>
</evidence>
<proteinExistence type="inferred from homology"/>
<evidence type="ECO:0000313" key="10">
    <source>
        <dbReference type="EMBL" id="ABX34717.1"/>
    </source>
</evidence>
<evidence type="ECO:0000256" key="7">
    <source>
        <dbReference type="ARBA" id="ARBA00023237"/>
    </source>
</evidence>
<dbReference type="RefSeq" id="WP_012204000.1">
    <property type="nucleotide sequence ID" value="NC_010002.1"/>
</dbReference>
<dbReference type="GO" id="GO:0015562">
    <property type="term" value="F:efflux transmembrane transporter activity"/>
    <property type="evidence" value="ECO:0007669"/>
    <property type="project" value="InterPro"/>
</dbReference>
<accession>A9BV53</accession>
<evidence type="ECO:0000256" key="3">
    <source>
        <dbReference type="ARBA" id="ARBA00022448"/>
    </source>
</evidence>
<dbReference type="SUPFAM" id="SSF56954">
    <property type="entry name" value="Outer membrane efflux proteins (OEP)"/>
    <property type="match status" value="1"/>
</dbReference>
<dbReference type="GO" id="GO:1990281">
    <property type="term" value="C:efflux pump complex"/>
    <property type="evidence" value="ECO:0007669"/>
    <property type="project" value="TreeGrafter"/>
</dbReference>
<evidence type="ECO:0000256" key="8">
    <source>
        <dbReference type="SAM" id="MobiDB-lite"/>
    </source>
</evidence>
<dbReference type="Gene3D" id="1.20.1600.10">
    <property type="entry name" value="Outer membrane efflux proteins (OEP)"/>
    <property type="match status" value="1"/>
</dbReference>
<keyword evidence="5" id="KW-0812">Transmembrane</keyword>
<evidence type="ECO:0000256" key="9">
    <source>
        <dbReference type="SAM" id="SignalP"/>
    </source>
</evidence>
<dbReference type="PANTHER" id="PTHR30026:SF22">
    <property type="entry name" value="OUTER MEMBRANE EFFLUX PROTEIN"/>
    <property type="match status" value="1"/>
</dbReference>
<keyword evidence="6" id="KW-0472">Membrane</keyword>
<dbReference type="InterPro" id="IPR051906">
    <property type="entry name" value="TolC-like"/>
</dbReference>
<dbReference type="GO" id="GO:0009279">
    <property type="term" value="C:cell outer membrane"/>
    <property type="evidence" value="ECO:0007669"/>
    <property type="project" value="UniProtKB-SubCell"/>
</dbReference>
<keyword evidence="9" id="KW-0732">Signal</keyword>
<organism evidence="10 11">
    <name type="scientific">Delftia acidovorans (strain DSM 14801 / SPH-1)</name>
    <dbReference type="NCBI Taxonomy" id="398578"/>
    <lineage>
        <taxon>Bacteria</taxon>
        <taxon>Pseudomonadati</taxon>
        <taxon>Pseudomonadota</taxon>
        <taxon>Betaproteobacteria</taxon>
        <taxon>Burkholderiales</taxon>
        <taxon>Comamonadaceae</taxon>
        <taxon>Delftia</taxon>
    </lineage>
</organism>
<gene>
    <name evidence="10" type="ordered locus">Daci_2077</name>
</gene>
<evidence type="ECO:0000256" key="1">
    <source>
        <dbReference type="ARBA" id="ARBA00004442"/>
    </source>
</evidence>
<keyword evidence="11" id="KW-1185">Reference proteome</keyword>